<name>I3KN42_ORENI</name>
<proteinExistence type="inferred from homology"/>
<feature type="domain" description="VOC" evidence="3">
    <location>
        <begin position="41"/>
        <end position="162"/>
    </location>
</feature>
<evidence type="ECO:0000256" key="1">
    <source>
        <dbReference type="ARBA" id="ARBA00010363"/>
    </source>
</evidence>
<evidence type="ECO:0000313" key="4">
    <source>
        <dbReference type="Ensembl" id="ENSONIP00000022537.2"/>
    </source>
</evidence>
<evidence type="ECO:0000256" key="2">
    <source>
        <dbReference type="ARBA" id="ARBA00040140"/>
    </source>
</evidence>
<dbReference type="STRING" id="8128.ENSONIP00000022537"/>
<reference evidence="4" key="2">
    <citation type="submission" date="2025-08" db="UniProtKB">
        <authorList>
            <consortium name="Ensembl"/>
        </authorList>
    </citation>
    <scope>IDENTIFICATION</scope>
</reference>
<dbReference type="InterPro" id="IPR037523">
    <property type="entry name" value="VOC_core"/>
</dbReference>
<keyword evidence="5" id="KW-1185">Reference proteome</keyword>
<dbReference type="Gene3D" id="3.10.180.10">
    <property type="entry name" value="2,3-Dihydroxybiphenyl 1,2-Dioxygenase, domain 1"/>
    <property type="match status" value="1"/>
</dbReference>
<dbReference type="eggNOG" id="ENOG502S0RY">
    <property type="taxonomic scope" value="Eukaryota"/>
</dbReference>
<dbReference type="PANTHER" id="PTHR21366:SF14">
    <property type="entry name" value="GLYOXALASE DOMAIN-CONTAINING PROTEIN 5"/>
    <property type="match status" value="1"/>
</dbReference>
<dbReference type="AlphaFoldDB" id="I3KN42"/>
<dbReference type="GeneTree" id="ENSGT00940000153941"/>
<dbReference type="CDD" id="cd07253">
    <property type="entry name" value="GLOD5"/>
    <property type="match status" value="1"/>
</dbReference>
<sequence length="171" mass="18789">MALRAAGGRLWQFQRSCLKVTSFQTLGTVKYKRTCPVEVSHLDHLVLTVKSVPDTISFYSSVLGMEVVTFKGNRKALSFGQQKFNLHQRGQEFEPKAKHPTSGSADLCLITKTPLAEVAAHLKVACGVKIEEGPVERTGAVGTITSLYFRDPDQNLIEVSNYNQSTAKDSS</sequence>
<dbReference type="OMA" id="FGTHKIN"/>
<comment type="similarity">
    <text evidence="1">Belongs to the glyoxalase I family.</text>
</comment>
<dbReference type="InterPro" id="IPR004360">
    <property type="entry name" value="Glyas_Fos-R_dOase_dom"/>
</dbReference>
<dbReference type="InterPro" id="IPR029068">
    <property type="entry name" value="Glyas_Bleomycin-R_OHBP_Dase"/>
</dbReference>
<dbReference type="PANTHER" id="PTHR21366">
    <property type="entry name" value="GLYOXALASE FAMILY PROTEIN"/>
    <property type="match status" value="1"/>
</dbReference>
<dbReference type="InterPro" id="IPR050383">
    <property type="entry name" value="GlyoxalaseI/FosfomycinResist"/>
</dbReference>
<evidence type="ECO:0000259" key="3">
    <source>
        <dbReference type="PROSITE" id="PS51819"/>
    </source>
</evidence>
<dbReference type="InParanoid" id="I3KN42"/>
<dbReference type="FunCoup" id="I3KN42">
    <property type="interactions" value="2"/>
</dbReference>
<dbReference type="HOGENOM" id="CLU_046006_4_3_1"/>
<accession>I3KN42</accession>
<evidence type="ECO:0000313" key="5">
    <source>
        <dbReference type="Proteomes" id="UP000005207"/>
    </source>
</evidence>
<dbReference type="SUPFAM" id="SSF54593">
    <property type="entry name" value="Glyoxalase/Bleomycin resistance protein/Dihydroxybiphenyl dioxygenase"/>
    <property type="match status" value="1"/>
</dbReference>
<dbReference type="Pfam" id="PF00903">
    <property type="entry name" value="Glyoxalase"/>
    <property type="match status" value="1"/>
</dbReference>
<organism evidence="4 5">
    <name type="scientific">Oreochromis niloticus</name>
    <name type="common">Nile tilapia</name>
    <name type="synonym">Tilapia nilotica</name>
    <dbReference type="NCBI Taxonomy" id="8128"/>
    <lineage>
        <taxon>Eukaryota</taxon>
        <taxon>Metazoa</taxon>
        <taxon>Chordata</taxon>
        <taxon>Craniata</taxon>
        <taxon>Vertebrata</taxon>
        <taxon>Euteleostomi</taxon>
        <taxon>Actinopterygii</taxon>
        <taxon>Neopterygii</taxon>
        <taxon>Teleostei</taxon>
        <taxon>Neoteleostei</taxon>
        <taxon>Acanthomorphata</taxon>
        <taxon>Ovalentaria</taxon>
        <taxon>Cichlomorphae</taxon>
        <taxon>Cichliformes</taxon>
        <taxon>Cichlidae</taxon>
        <taxon>African cichlids</taxon>
        <taxon>Pseudocrenilabrinae</taxon>
        <taxon>Oreochromini</taxon>
        <taxon>Oreochromis</taxon>
    </lineage>
</organism>
<reference evidence="4" key="3">
    <citation type="submission" date="2025-09" db="UniProtKB">
        <authorList>
            <consortium name="Ensembl"/>
        </authorList>
    </citation>
    <scope>IDENTIFICATION</scope>
</reference>
<dbReference type="PROSITE" id="PS51819">
    <property type="entry name" value="VOC"/>
    <property type="match status" value="1"/>
</dbReference>
<protein>
    <recommendedName>
        <fullName evidence="2">Glyoxalase domain-containing protein 5</fullName>
    </recommendedName>
</protein>
<dbReference type="Proteomes" id="UP000005207">
    <property type="component" value="Linkage group LG2"/>
</dbReference>
<gene>
    <name evidence="4" type="primary">GLOD5</name>
    <name evidence="4" type="synonym">glod5</name>
</gene>
<reference evidence="5" key="1">
    <citation type="submission" date="2012-01" db="EMBL/GenBank/DDBJ databases">
        <title>The Genome Sequence of Oreochromis niloticus (Nile Tilapia).</title>
        <authorList>
            <consortium name="Broad Institute Genome Assembly Team"/>
            <consortium name="Broad Institute Sequencing Platform"/>
            <person name="Di Palma F."/>
            <person name="Johnson J."/>
            <person name="Lander E.S."/>
            <person name="Lindblad-Toh K."/>
        </authorList>
    </citation>
    <scope>NUCLEOTIDE SEQUENCE [LARGE SCALE GENOMIC DNA]</scope>
</reference>
<dbReference type="Ensembl" id="ENSONIT00000022557.2">
    <property type="protein sequence ID" value="ENSONIP00000022537.2"/>
    <property type="gene ID" value="ENSONIG00000017880.2"/>
</dbReference>